<dbReference type="EC" id="2.1.2.9" evidence="3"/>
<dbReference type="SUPFAM" id="SSF50486">
    <property type="entry name" value="FMT C-terminal domain-like"/>
    <property type="match status" value="1"/>
</dbReference>
<dbReference type="Pfam" id="PF02911">
    <property type="entry name" value="Formyl_trans_C"/>
    <property type="match status" value="1"/>
</dbReference>
<dbReference type="RefSeq" id="WP_266343305.1">
    <property type="nucleotide sequence ID" value="NZ_JAPKNH010000002.1"/>
</dbReference>
<proteinExistence type="predicted"/>
<dbReference type="PANTHER" id="PTHR11138">
    <property type="entry name" value="METHIONYL-TRNA FORMYLTRANSFERASE"/>
    <property type="match status" value="1"/>
</dbReference>
<dbReference type="SUPFAM" id="SSF53328">
    <property type="entry name" value="Formyltransferase"/>
    <property type="match status" value="1"/>
</dbReference>
<dbReference type="PANTHER" id="PTHR11138:SF5">
    <property type="entry name" value="METHIONYL-TRNA FORMYLTRANSFERASE, MITOCHONDRIAL"/>
    <property type="match status" value="1"/>
</dbReference>
<name>A0ABW0PS73_9HYPH</name>
<gene>
    <name evidence="3" type="ORF">ACFPP9_05980</name>
</gene>
<evidence type="ECO:0000313" key="3">
    <source>
        <dbReference type="EMBL" id="MFC5515313.1"/>
    </source>
</evidence>
<dbReference type="CDD" id="cd08651">
    <property type="entry name" value="FMT_core_like_4"/>
    <property type="match status" value="1"/>
</dbReference>
<dbReference type="Gene3D" id="3.40.50.12230">
    <property type="match status" value="1"/>
</dbReference>
<dbReference type="InterPro" id="IPR011034">
    <property type="entry name" value="Formyl_transferase-like_C_sf"/>
</dbReference>
<keyword evidence="3" id="KW-0808">Transferase</keyword>
<organism evidence="3 4">
    <name type="scientific">Kaistia terrae</name>
    <dbReference type="NCBI Taxonomy" id="537017"/>
    <lineage>
        <taxon>Bacteria</taxon>
        <taxon>Pseudomonadati</taxon>
        <taxon>Pseudomonadota</taxon>
        <taxon>Alphaproteobacteria</taxon>
        <taxon>Hyphomicrobiales</taxon>
        <taxon>Kaistiaceae</taxon>
        <taxon>Kaistia</taxon>
    </lineage>
</organism>
<dbReference type="GO" id="GO:0004479">
    <property type="term" value="F:methionyl-tRNA formyltransferase activity"/>
    <property type="evidence" value="ECO:0007669"/>
    <property type="project" value="UniProtKB-EC"/>
</dbReference>
<feature type="domain" description="Formyl transferase N-terminal" evidence="1">
    <location>
        <begin position="63"/>
        <end position="178"/>
    </location>
</feature>
<protein>
    <submittedName>
        <fullName evidence="3">Methionyl-tRNA formyltransferase</fullName>
        <ecNumber evidence="3">2.1.2.9</ecNumber>
    </submittedName>
</protein>
<accession>A0ABW0PS73</accession>
<reference evidence="4" key="1">
    <citation type="journal article" date="2019" name="Int. J. Syst. Evol. Microbiol.">
        <title>The Global Catalogue of Microorganisms (GCM) 10K type strain sequencing project: providing services to taxonomists for standard genome sequencing and annotation.</title>
        <authorList>
            <consortium name="The Broad Institute Genomics Platform"/>
            <consortium name="The Broad Institute Genome Sequencing Center for Infectious Disease"/>
            <person name="Wu L."/>
            <person name="Ma J."/>
        </authorList>
    </citation>
    <scope>NUCLEOTIDE SEQUENCE [LARGE SCALE GENOMIC DNA]</scope>
    <source>
        <strain evidence="4">KACC 12633</strain>
    </source>
</reference>
<dbReference type="Proteomes" id="UP001596150">
    <property type="component" value="Unassembled WGS sequence"/>
</dbReference>
<dbReference type="InterPro" id="IPR005793">
    <property type="entry name" value="Formyl_trans_C"/>
</dbReference>
<dbReference type="InterPro" id="IPR036477">
    <property type="entry name" value="Formyl_transf_N_sf"/>
</dbReference>
<comment type="caution">
    <text evidence="3">The sequence shown here is derived from an EMBL/GenBank/DDBJ whole genome shotgun (WGS) entry which is preliminary data.</text>
</comment>
<keyword evidence="4" id="KW-1185">Reference proteome</keyword>
<evidence type="ECO:0000313" key="4">
    <source>
        <dbReference type="Proteomes" id="UP001596150"/>
    </source>
</evidence>
<dbReference type="InterPro" id="IPR002376">
    <property type="entry name" value="Formyl_transf_N"/>
</dbReference>
<sequence>MKVAFIGAVEGSAIALRSLLDAGLAPGLVITLPPMAARRHSDYDDLAPLATAGGSALVHTVDINAPETIEALRAFETDLTLVIGWSQVCRSEFMSVARIGNIGFHPAALPHMRGRAVIPWTILRGERETAATLFWLDAGVDSGPILLQEAIPVADEETARGLYDKQTGALARLLPRAVGLVARGEAARIEQDHARATYCAKRTPEDGRIDWCAPAETVLRLIRAVGDPYPGAFTTADGQRLIVDAATLFADSHRYIGLPGQVQIHTSAGFAVRCGDGEAIDVTAWRRDGGSVDRPRLHSKLGANLA</sequence>
<evidence type="ECO:0000259" key="2">
    <source>
        <dbReference type="Pfam" id="PF02911"/>
    </source>
</evidence>
<evidence type="ECO:0000259" key="1">
    <source>
        <dbReference type="Pfam" id="PF00551"/>
    </source>
</evidence>
<dbReference type="Pfam" id="PF00551">
    <property type="entry name" value="Formyl_trans_N"/>
    <property type="match status" value="1"/>
</dbReference>
<dbReference type="EMBL" id="JBHSML010000002">
    <property type="protein sequence ID" value="MFC5515313.1"/>
    <property type="molecule type" value="Genomic_DNA"/>
</dbReference>
<feature type="domain" description="Formyl transferase C-terminal" evidence="2">
    <location>
        <begin position="203"/>
        <end position="289"/>
    </location>
</feature>
<dbReference type="CDD" id="cd08702">
    <property type="entry name" value="Arna_FMT_C"/>
    <property type="match status" value="1"/>
</dbReference>